<dbReference type="GO" id="GO:0016874">
    <property type="term" value="F:ligase activity"/>
    <property type="evidence" value="ECO:0007669"/>
    <property type="project" value="UniProtKB-KW"/>
</dbReference>
<evidence type="ECO:0000256" key="4">
    <source>
        <dbReference type="ARBA" id="ARBA00023136"/>
    </source>
</evidence>
<dbReference type="Pfam" id="PF04932">
    <property type="entry name" value="Wzy_C"/>
    <property type="match status" value="1"/>
</dbReference>
<keyword evidence="2 5" id="KW-0812">Transmembrane</keyword>
<feature type="domain" description="O-antigen ligase-related" evidence="6">
    <location>
        <begin position="258"/>
        <end position="405"/>
    </location>
</feature>
<feature type="transmembrane region" description="Helical" evidence="5">
    <location>
        <begin position="392"/>
        <end position="411"/>
    </location>
</feature>
<evidence type="ECO:0000256" key="5">
    <source>
        <dbReference type="SAM" id="Phobius"/>
    </source>
</evidence>
<keyword evidence="4 5" id="KW-0472">Membrane</keyword>
<comment type="subcellular location">
    <subcellularLocation>
        <location evidence="1">Membrane</location>
        <topology evidence="1">Multi-pass membrane protein</topology>
    </subcellularLocation>
</comment>
<evidence type="ECO:0000313" key="8">
    <source>
        <dbReference type="Proteomes" id="UP000262939"/>
    </source>
</evidence>
<feature type="transmembrane region" description="Helical" evidence="5">
    <location>
        <begin position="9"/>
        <end position="29"/>
    </location>
</feature>
<evidence type="ECO:0000259" key="6">
    <source>
        <dbReference type="Pfam" id="PF04932"/>
    </source>
</evidence>
<dbReference type="AlphaFoldDB" id="A0A372LEA3"/>
<keyword evidence="8" id="KW-1185">Reference proteome</keyword>
<feature type="transmembrane region" description="Helical" evidence="5">
    <location>
        <begin position="222"/>
        <end position="242"/>
    </location>
</feature>
<gene>
    <name evidence="7" type="ORF">D0466_11100</name>
</gene>
<proteinExistence type="predicted"/>
<organism evidence="7 8">
    <name type="scientific">Peribacillus glennii</name>
    <dbReference type="NCBI Taxonomy" id="2303991"/>
    <lineage>
        <taxon>Bacteria</taxon>
        <taxon>Bacillati</taxon>
        <taxon>Bacillota</taxon>
        <taxon>Bacilli</taxon>
        <taxon>Bacillales</taxon>
        <taxon>Bacillaceae</taxon>
        <taxon>Peribacillus</taxon>
    </lineage>
</organism>
<feature type="transmembrane region" description="Helical" evidence="5">
    <location>
        <begin position="84"/>
        <end position="103"/>
    </location>
</feature>
<feature type="transmembrane region" description="Helical" evidence="5">
    <location>
        <begin position="249"/>
        <end position="267"/>
    </location>
</feature>
<comment type="caution">
    <text evidence="7">The sequence shown here is derived from an EMBL/GenBank/DDBJ whole genome shotgun (WGS) entry which is preliminary data.</text>
</comment>
<dbReference type="RefSeq" id="WP_117322622.1">
    <property type="nucleotide sequence ID" value="NZ_QVTD01000005.1"/>
</dbReference>
<feature type="transmembrane region" description="Helical" evidence="5">
    <location>
        <begin position="297"/>
        <end position="317"/>
    </location>
</feature>
<keyword evidence="3 5" id="KW-1133">Transmembrane helix</keyword>
<evidence type="ECO:0000313" key="7">
    <source>
        <dbReference type="EMBL" id="RFU63986.1"/>
    </source>
</evidence>
<keyword evidence="7" id="KW-0436">Ligase</keyword>
<dbReference type="EMBL" id="QVTD01000005">
    <property type="protein sequence ID" value="RFU63986.1"/>
    <property type="molecule type" value="Genomic_DNA"/>
</dbReference>
<dbReference type="InterPro" id="IPR051533">
    <property type="entry name" value="WaaL-like"/>
</dbReference>
<feature type="transmembrane region" description="Helical" evidence="5">
    <location>
        <begin position="124"/>
        <end position="141"/>
    </location>
</feature>
<dbReference type="NCBIfam" id="NF047675">
    <property type="entry name" value="TeichurnBiosyTuaE"/>
    <property type="match status" value="1"/>
</dbReference>
<dbReference type="Proteomes" id="UP000262939">
    <property type="component" value="Unassembled WGS sequence"/>
</dbReference>
<feature type="transmembrane region" description="Helical" evidence="5">
    <location>
        <begin position="431"/>
        <end position="448"/>
    </location>
</feature>
<feature type="transmembrane region" description="Helical" evidence="5">
    <location>
        <begin position="175"/>
        <end position="198"/>
    </location>
</feature>
<evidence type="ECO:0000256" key="1">
    <source>
        <dbReference type="ARBA" id="ARBA00004141"/>
    </source>
</evidence>
<protein>
    <submittedName>
        <fullName evidence="7">O-antigen ligase domain-containing protein</fullName>
    </submittedName>
</protein>
<feature type="transmembrane region" description="Helical" evidence="5">
    <location>
        <begin position="35"/>
        <end position="54"/>
    </location>
</feature>
<feature type="transmembrane region" description="Helical" evidence="5">
    <location>
        <begin position="273"/>
        <end position="290"/>
    </location>
</feature>
<feature type="transmembrane region" description="Helical" evidence="5">
    <location>
        <begin position="59"/>
        <end position="78"/>
    </location>
</feature>
<name>A0A372LEA3_9BACI</name>
<dbReference type="GO" id="GO:0016020">
    <property type="term" value="C:membrane"/>
    <property type="evidence" value="ECO:0007669"/>
    <property type="project" value="UniProtKB-SubCell"/>
</dbReference>
<evidence type="ECO:0000256" key="2">
    <source>
        <dbReference type="ARBA" id="ARBA00022692"/>
    </source>
</evidence>
<dbReference type="PANTHER" id="PTHR37422">
    <property type="entry name" value="TEICHURONIC ACID BIOSYNTHESIS PROTEIN TUAE"/>
    <property type="match status" value="1"/>
</dbReference>
<accession>A0A372LEA3</accession>
<dbReference type="OrthoDB" id="9255580at2"/>
<reference evidence="7 8" key="1">
    <citation type="submission" date="2018-08" db="EMBL/GenBank/DDBJ databases">
        <title>Bacillus chawlae sp. nov., Bacillus glennii sp. nov., and Bacillus saganii sp. nov. Isolated from the Vehicle Assembly Building at Kennedy Space Center where the Viking Spacecraft were Assembled.</title>
        <authorList>
            <person name="Seuylemezian A."/>
            <person name="Vaishampayan P."/>
        </authorList>
    </citation>
    <scope>NUCLEOTIDE SEQUENCE [LARGE SCALE GENOMIC DNA]</scope>
    <source>
        <strain evidence="7 8">V44-8</strain>
    </source>
</reference>
<evidence type="ECO:0000256" key="3">
    <source>
        <dbReference type="ARBA" id="ARBA00022989"/>
    </source>
</evidence>
<dbReference type="PANTHER" id="PTHR37422:SF23">
    <property type="entry name" value="TEICHURONIC ACID BIOSYNTHESIS PROTEIN TUAE"/>
    <property type="match status" value="1"/>
</dbReference>
<feature type="transmembrane region" description="Helical" evidence="5">
    <location>
        <begin position="147"/>
        <end position="168"/>
    </location>
</feature>
<dbReference type="InterPro" id="IPR007016">
    <property type="entry name" value="O-antigen_ligase-rel_domated"/>
</dbReference>
<sequence>MESIRNGKIVTSASAFLMIGLLIICSLSGMEVQFLIFLGIWCAVFLAVFTRPYVSSKQLFTLFMYCLVITTFLNQSVVDINIGFFHLFLYRIVLIAAAGFFLVHAFTDQELPQYWNRVQVKGSLLFLLFWLAYGTASLIWAKSVGDGVKYLFLLGIGVLFVFLAVFTFTGTMRLLLFYGIWMGMTVLLLFIGLLNHVFELQLPSSSLYGASEYKLGYPTAVFYNQNDFATFLTISFIFYLALVRNGRSAWVKVSGLLLAFLSVYIIYLTESRASLLAIMVGSGAYLFILLPKRVMKAAAMTGIAAVVLGTAVLFGKITEWFYRLFSLSAYYPGYEVLPSSLARSNLLKNTFHYVLDTFGFGVGAGNLPYYLENEPVYHTNYVIEVHNWLAEILGNFGIVVFLGYVTMYGYLWWSLYQLHRANQLQSRSQKMLLEACLIALIAFLVSSISPSTVINLYFHWVFLGFVMAVVSVFKEKSSPESECKRGQLSLYK</sequence>